<reference evidence="4 5" key="1">
    <citation type="submission" date="2016-10" db="EMBL/GenBank/DDBJ databases">
        <authorList>
            <person name="Varghese N."/>
            <person name="Submissions S."/>
        </authorList>
    </citation>
    <scope>NUCLEOTIDE SEQUENCE [LARGE SCALE GENOMIC DNA]</scope>
    <source>
        <strain evidence="4 5">DSM 1361</strain>
    </source>
</reference>
<dbReference type="OrthoDB" id="9794628at2"/>
<dbReference type="InterPro" id="IPR002645">
    <property type="entry name" value="STAS_dom"/>
</dbReference>
<proteinExistence type="inferred from homology"/>
<evidence type="ECO:0000256" key="2">
    <source>
        <dbReference type="RuleBase" id="RU003749"/>
    </source>
</evidence>
<protein>
    <recommendedName>
        <fullName evidence="2">Anti-sigma factor antagonist</fullName>
    </recommendedName>
</protein>
<dbReference type="AlphaFoldDB" id="A0A662ZGC8"/>
<dbReference type="GO" id="GO:0043856">
    <property type="term" value="F:anti-sigma factor antagonist activity"/>
    <property type="evidence" value="ECO:0007669"/>
    <property type="project" value="InterPro"/>
</dbReference>
<evidence type="ECO:0000259" key="3">
    <source>
        <dbReference type="PROSITE" id="PS50801"/>
    </source>
</evidence>
<evidence type="ECO:0000313" key="4">
    <source>
        <dbReference type="EMBL" id="SFP07383.1"/>
    </source>
</evidence>
<evidence type="ECO:0000313" key="5">
    <source>
        <dbReference type="Proteomes" id="UP000243745"/>
    </source>
</evidence>
<dbReference type="Pfam" id="PF01740">
    <property type="entry name" value="STAS"/>
    <property type="match status" value="1"/>
</dbReference>
<dbReference type="Gene3D" id="3.30.750.24">
    <property type="entry name" value="STAS domain"/>
    <property type="match status" value="1"/>
</dbReference>
<evidence type="ECO:0000256" key="1">
    <source>
        <dbReference type="ARBA" id="ARBA00009013"/>
    </source>
</evidence>
<dbReference type="PROSITE" id="PS50801">
    <property type="entry name" value="STAS"/>
    <property type="match status" value="1"/>
</dbReference>
<keyword evidence="5" id="KW-1185">Reference proteome</keyword>
<accession>A0A662ZGC8</accession>
<dbReference type="NCBIfam" id="TIGR00377">
    <property type="entry name" value="ant_ant_sig"/>
    <property type="match status" value="1"/>
</dbReference>
<gene>
    <name evidence="4" type="ORF">SAMN02910344_00370</name>
</gene>
<dbReference type="RefSeq" id="WP_031578903.1">
    <property type="nucleotide sequence ID" value="NZ_FOXF01000004.1"/>
</dbReference>
<dbReference type="Proteomes" id="UP000243745">
    <property type="component" value="Unassembled WGS sequence"/>
</dbReference>
<dbReference type="SUPFAM" id="SSF52091">
    <property type="entry name" value="SpoIIaa-like"/>
    <property type="match status" value="1"/>
</dbReference>
<dbReference type="InterPro" id="IPR036513">
    <property type="entry name" value="STAS_dom_sf"/>
</dbReference>
<comment type="similarity">
    <text evidence="1 2">Belongs to the anti-sigma-factor antagonist family.</text>
</comment>
<dbReference type="PANTHER" id="PTHR33495">
    <property type="entry name" value="ANTI-SIGMA FACTOR ANTAGONIST TM_1081-RELATED-RELATED"/>
    <property type="match status" value="1"/>
</dbReference>
<feature type="domain" description="STAS" evidence="3">
    <location>
        <begin position="1"/>
        <end position="86"/>
    </location>
</feature>
<sequence>MNLTGRIESTNAAEWYDKIRAEIPESGDMELDCSDLVYISSAGIRIIINIYKIVRKNGYTLILRNIRPPVMEVLELTGVSDFITIM</sequence>
<organism evidence="4 5">
    <name type="scientific">Ruminobacter amylophilus</name>
    <dbReference type="NCBI Taxonomy" id="867"/>
    <lineage>
        <taxon>Bacteria</taxon>
        <taxon>Pseudomonadati</taxon>
        <taxon>Pseudomonadota</taxon>
        <taxon>Gammaproteobacteria</taxon>
        <taxon>Aeromonadales</taxon>
        <taxon>Succinivibrionaceae</taxon>
        <taxon>Ruminobacter</taxon>
    </lineage>
</organism>
<name>A0A662ZGC8_9GAMM</name>
<dbReference type="CDD" id="cd07043">
    <property type="entry name" value="STAS_anti-anti-sigma_factors"/>
    <property type="match status" value="1"/>
</dbReference>
<dbReference type="EMBL" id="FOXF01000004">
    <property type="protein sequence ID" value="SFP07383.1"/>
    <property type="molecule type" value="Genomic_DNA"/>
</dbReference>
<dbReference type="InterPro" id="IPR003658">
    <property type="entry name" value="Anti-sigma_ant"/>
</dbReference>